<dbReference type="InterPro" id="IPR029021">
    <property type="entry name" value="Prot-tyrosine_phosphatase-like"/>
</dbReference>
<dbReference type="RefSeq" id="WP_090748811.1">
    <property type="nucleotide sequence ID" value="NZ_CZQA01000008.1"/>
</dbReference>
<organism evidence="2 3">
    <name type="scientific">Candidatus Nitrospira nitrosa</name>
    <dbReference type="NCBI Taxonomy" id="1742972"/>
    <lineage>
        <taxon>Bacteria</taxon>
        <taxon>Pseudomonadati</taxon>
        <taxon>Nitrospirota</taxon>
        <taxon>Nitrospiria</taxon>
        <taxon>Nitrospirales</taxon>
        <taxon>Nitrospiraceae</taxon>
        <taxon>Nitrospira</taxon>
    </lineage>
</organism>
<dbReference type="AlphaFoldDB" id="A0A0S4LHQ8"/>
<dbReference type="InterPro" id="IPR000340">
    <property type="entry name" value="Dual-sp_phosphatase_cat-dom"/>
</dbReference>
<dbReference type="PROSITE" id="PS50056">
    <property type="entry name" value="TYR_PHOSPHATASE_2"/>
    <property type="match status" value="1"/>
</dbReference>
<dbReference type="EMBL" id="CZQA01000008">
    <property type="protein sequence ID" value="CUS36250.1"/>
    <property type="molecule type" value="Genomic_DNA"/>
</dbReference>
<reference evidence="2 3" key="1">
    <citation type="submission" date="2015-10" db="EMBL/GenBank/DDBJ databases">
        <authorList>
            <person name="Gilbert D.G."/>
        </authorList>
    </citation>
    <scope>NUCLEOTIDE SEQUENCE [LARGE SCALE GENOMIC DNA]</scope>
    <source>
        <strain evidence="2">COMA1</strain>
    </source>
</reference>
<dbReference type="InterPro" id="IPR000387">
    <property type="entry name" value="Tyr_Pase_dom"/>
</dbReference>
<evidence type="ECO:0000313" key="2">
    <source>
        <dbReference type="EMBL" id="CUS36250.1"/>
    </source>
</evidence>
<dbReference type="Proteomes" id="UP000199032">
    <property type="component" value="Unassembled WGS sequence"/>
</dbReference>
<dbReference type="SUPFAM" id="SSF52799">
    <property type="entry name" value="(Phosphotyrosine protein) phosphatases II"/>
    <property type="match status" value="1"/>
</dbReference>
<proteinExistence type="predicted"/>
<dbReference type="STRING" id="1742972.COMA1_20720"/>
<name>A0A0S4LHQ8_9BACT</name>
<keyword evidence="3" id="KW-1185">Reference proteome</keyword>
<dbReference type="CDD" id="cd14498">
    <property type="entry name" value="DSP"/>
    <property type="match status" value="1"/>
</dbReference>
<dbReference type="SMART" id="SM00195">
    <property type="entry name" value="DSPc"/>
    <property type="match status" value="1"/>
</dbReference>
<dbReference type="Gene3D" id="3.90.190.10">
    <property type="entry name" value="Protein tyrosine phosphatase superfamily"/>
    <property type="match status" value="1"/>
</dbReference>
<evidence type="ECO:0000259" key="1">
    <source>
        <dbReference type="PROSITE" id="PS50056"/>
    </source>
</evidence>
<dbReference type="OrthoDB" id="9794105at2"/>
<gene>
    <name evidence="2" type="ORF">COMA1_20720</name>
</gene>
<feature type="domain" description="Tyrosine specific protein phosphatases" evidence="1">
    <location>
        <begin position="57"/>
        <end position="124"/>
    </location>
</feature>
<accession>A0A0S4LHQ8</accession>
<sequence>MHMITDQLLVGNIDDAQQPPAVVGTLLLVAEELVVTPAPWMDYCHIPFREFAKADPAKLMEAVQWLELRAPTERKLVCCRAGMGRSVSVVMAYLCCVEGRSYDEVLKLVMTRHPGAMPLPNLQVAIEQVRQLRRSRSSHQTGL</sequence>
<dbReference type="Pfam" id="PF00782">
    <property type="entry name" value="DSPc"/>
    <property type="match status" value="1"/>
</dbReference>
<protein>
    <recommendedName>
        <fullName evidence="1">Tyrosine specific protein phosphatases domain-containing protein</fullName>
    </recommendedName>
</protein>
<dbReference type="InterPro" id="IPR020422">
    <property type="entry name" value="TYR_PHOSPHATASE_DUAL_dom"/>
</dbReference>
<evidence type="ECO:0000313" key="3">
    <source>
        <dbReference type="Proteomes" id="UP000199032"/>
    </source>
</evidence>